<dbReference type="EMBL" id="JACOIJ010000019">
    <property type="protein sequence ID" value="MBD1430028.1"/>
    <property type="molecule type" value="Genomic_DNA"/>
</dbReference>
<protein>
    <submittedName>
        <fullName evidence="2">YqgE/AlgH family protein</fullName>
    </submittedName>
</protein>
<comment type="caution">
    <text evidence="2">The sequence shown here is derived from an EMBL/GenBank/DDBJ whole genome shotgun (WGS) entry which is preliminary data.</text>
</comment>
<dbReference type="Pfam" id="PF02622">
    <property type="entry name" value="DUF179"/>
    <property type="match status" value="1"/>
</dbReference>
<name>A0ABR7YFE5_9SPHI</name>
<dbReference type="RefSeq" id="WP_190302329.1">
    <property type="nucleotide sequence ID" value="NZ_JACOIJ010000019.1"/>
</dbReference>
<evidence type="ECO:0000313" key="3">
    <source>
        <dbReference type="Proteomes" id="UP000651271"/>
    </source>
</evidence>
<dbReference type="InterPro" id="IPR003774">
    <property type="entry name" value="AlgH-like"/>
</dbReference>
<dbReference type="SUPFAM" id="SSF143456">
    <property type="entry name" value="VC0467-like"/>
    <property type="match status" value="1"/>
</dbReference>
<dbReference type="PANTHER" id="PTHR30327">
    <property type="entry name" value="UNCHARACTERIZED PROTEIN YQGE"/>
    <property type="match status" value="1"/>
</dbReference>
<dbReference type="PANTHER" id="PTHR30327:SF1">
    <property type="entry name" value="UPF0301 PROTEIN YQGE"/>
    <property type="match status" value="1"/>
</dbReference>
<organism evidence="2 3">
    <name type="scientific">Sphingobacterium litopenaei</name>
    <dbReference type="NCBI Taxonomy" id="2763500"/>
    <lineage>
        <taxon>Bacteria</taxon>
        <taxon>Pseudomonadati</taxon>
        <taxon>Bacteroidota</taxon>
        <taxon>Sphingobacteriia</taxon>
        <taxon>Sphingobacteriales</taxon>
        <taxon>Sphingobacteriaceae</taxon>
        <taxon>Sphingobacterium</taxon>
    </lineage>
</organism>
<reference evidence="2 3" key="1">
    <citation type="submission" date="2020-08" db="EMBL/GenBank/DDBJ databases">
        <title>Sphingobacterium sp. DN04309 isolated from aquaculture water.</title>
        <authorList>
            <person name="Zhang M."/>
        </authorList>
    </citation>
    <scope>NUCLEOTIDE SEQUENCE [LARGE SCALE GENOMIC DNA]</scope>
    <source>
        <strain evidence="2 3">DN04309</strain>
    </source>
</reference>
<keyword evidence="3" id="KW-1185">Reference proteome</keyword>
<dbReference type="Gene3D" id="3.40.1740.10">
    <property type="entry name" value="VC0467-like"/>
    <property type="match status" value="1"/>
</dbReference>
<gene>
    <name evidence="2" type="ORF">H8B04_10710</name>
</gene>
<evidence type="ECO:0000256" key="1">
    <source>
        <dbReference type="ARBA" id="ARBA00009600"/>
    </source>
</evidence>
<accession>A0ABR7YFE5</accession>
<comment type="similarity">
    <text evidence="1">Belongs to the UPF0301 (AlgH) family.</text>
</comment>
<sequence length="186" mass="21013">MFNAHTPKQGSLLLSEPFMLDPNFERSVVLLCEHNEDGTVGMILNHRSQLILSDVMDVEVVDFPLYIGGPVQNNAVFFLHRAIDKIPDSTHIYEDIYWGGDFDLAIMMINEGYLSTDEIKFFLGYSGWTAGQLGEEINQNSWAVHNKFSTELTFITDGEDLWKQALISLGPKYAHVANFPKSPNLN</sequence>
<evidence type="ECO:0000313" key="2">
    <source>
        <dbReference type="EMBL" id="MBD1430028.1"/>
    </source>
</evidence>
<proteinExistence type="inferred from homology"/>
<dbReference type="Proteomes" id="UP000651271">
    <property type="component" value="Unassembled WGS sequence"/>
</dbReference>